<sequence>MIVRNTPSFRDVLIATRGSILPQILRPLLVVLAASLIAVLIGQAAPSWLAPLHAMPFTLIGLSLSIFMSFRNTVCYNRWWEGRQLWGRLINAARSFARQTATLERAQAAPLLETLAGFTAGLAARLREEDEVAAIARHAARDADWTGAPNPTDAVLRAVGMGCRALADARAIDAIHYSVLETQLSEMASVQGGCERIKATPVPFSYSLLLHRTAYAFCLLLPFALVPQLGWWAPFPAFLVAYAFFGLDALGDQLSDPFGRDENDLPLAAMVRTIERDLLHAAGHRELPPVIEPDGYVLN</sequence>
<evidence type="ECO:0000256" key="8">
    <source>
        <dbReference type="ARBA" id="ARBA00034708"/>
    </source>
</evidence>
<keyword evidence="7 9" id="KW-0472">Membrane</keyword>
<accession>A0ABT0AHH0</accession>
<dbReference type="PANTHER" id="PTHR33281">
    <property type="entry name" value="UPF0187 PROTEIN YNEE"/>
    <property type="match status" value="1"/>
</dbReference>
<keyword evidence="3" id="KW-1003">Cell membrane</keyword>
<evidence type="ECO:0000256" key="3">
    <source>
        <dbReference type="ARBA" id="ARBA00022475"/>
    </source>
</evidence>
<dbReference type="PANTHER" id="PTHR33281:SF19">
    <property type="entry name" value="VOLTAGE-DEPENDENT ANION CHANNEL-FORMING PROTEIN YNEE"/>
    <property type="match status" value="1"/>
</dbReference>
<keyword evidence="4 9" id="KW-0812">Transmembrane</keyword>
<evidence type="ECO:0000256" key="9">
    <source>
        <dbReference type="SAM" id="Phobius"/>
    </source>
</evidence>
<evidence type="ECO:0000256" key="7">
    <source>
        <dbReference type="ARBA" id="ARBA00023136"/>
    </source>
</evidence>
<keyword evidence="5 9" id="KW-1133">Transmembrane helix</keyword>
<comment type="subcellular location">
    <subcellularLocation>
        <location evidence="1">Cell membrane</location>
        <topology evidence="1">Multi-pass membrane protein</topology>
    </subcellularLocation>
</comment>
<evidence type="ECO:0000256" key="6">
    <source>
        <dbReference type="ARBA" id="ARBA00023065"/>
    </source>
</evidence>
<dbReference type="Proteomes" id="UP001162802">
    <property type="component" value="Unassembled WGS sequence"/>
</dbReference>
<reference evidence="10" key="1">
    <citation type="submission" date="2022-03" db="EMBL/GenBank/DDBJ databases">
        <title>Identification of a novel bacterium isolated from mangrove sediments.</title>
        <authorList>
            <person name="Pan X."/>
        </authorList>
    </citation>
    <scope>NUCLEOTIDE SEQUENCE</scope>
    <source>
        <strain evidence="10">B2637</strain>
    </source>
</reference>
<evidence type="ECO:0000256" key="5">
    <source>
        <dbReference type="ARBA" id="ARBA00022989"/>
    </source>
</evidence>
<proteinExistence type="inferred from homology"/>
<feature type="transmembrane region" description="Helical" evidence="9">
    <location>
        <begin position="48"/>
        <end position="70"/>
    </location>
</feature>
<dbReference type="Pfam" id="PF25539">
    <property type="entry name" value="Bestrophin_2"/>
    <property type="match status" value="1"/>
</dbReference>
<evidence type="ECO:0000256" key="1">
    <source>
        <dbReference type="ARBA" id="ARBA00004651"/>
    </source>
</evidence>
<evidence type="ECO:0000256" key="4">
    <source>
        <dbReference type="ARBA" id="ARBA00022692"/>
    </source>
</evidence>
<evidence type="ECO:0000256" key="2">
    <source>
        <dbReference type="ARBA" id="ARBA00022448"/>
    </source>
</evidence>
<comment type="caution">
    <text evidence="10">The sequence shown here is derived from an EMBL/GenBank/DDBJ whole genome shotgun (WGS) entry which is preliminary data.</text>
</comment>
<gene>
    <name evidence="10" type="ORF">MTR65_18200</name>
</gene>
<organism evidence="10 11">
    <name type="scientific">Novosphingobium mangrovi</name>
    <name type="common">ex Hu et al. 2023</name>
    <dbReference type="NCBI Taxonomy" id="2930094"/>
    <lineage>
        <taxon>Bacteria</taxon>
        <taxon>Pseudomonadati</taxon>
        <taxon>Pseudomonadota</taxon>
        <taxon>Alphaproteobacteria</taxon>
        <taxon>Sphingomonadales</taxon>
        <taxon>Sphingomonadaceae</taxon>
        <taxon>Novosphingobium</taxon>
    </lineage>
</organism>
<feature type="transmembrane region" description="Helical" evidence="9">
    <location>
        <begin position="24"/>
        <end position="42"/>
    </location>
</feature>
<keyword evidence="6" id="KW-0406">Ion transport</keyword>
<evidence type="ECO:0000313" key="11">
    <source>
        <dbReference type="Proteomes" id="UP001162802"/>
    </source>
</evidence>
<comment type="similarity">
    <text evidence="8">Belongs to the anion channel-forming bestrophin (TC 1.A.46) family.</text>
</comment>
<evidence type="ECO:0000313" key="10">
    <source>
        <dbReference type="EMBL" id="MCJ1962622.1"/>
    </source>
</evidence>
<name>A0ABT0AHH0_9SPHN</name>
<dbReference type="InterPro" id="IPR044669">
    <property type="entry name" value="YneE/VCCN1/2-like"/>
</dbReference>
<keyword evidence="2" id="KW-0813">Transport</keyword>
<keyword evidence="11" id="KW-1185">Reference proteome</keyword>
<protein>
    <submittedName>
        <fullName evidence="10">Bestrophin family protein</fullName>
    </submittedName>
</protein>
<dbReference type="EMBL" id="JALHAT010000050">
    <property type="protein sequence ID" value="MCJ1962622.1"/>
    <property type="molecule type" value="Genomic_DNA"/>
</dbReference>
<feature type="transmembrane region" description="Helical" evidence="9">
    <location>
        <begin position="206"/>
        <end position="225"/>
    </location>
</feature>
<dbReference type="RefSeq" id="WP_243802696.1">
    <property type="nucleotide sequence ID" value="NZ_JALHAT010000050.1"/>
</dbReference>